<proteinExistence type="predicted"/>
<reference evidence="10" key="1">
    <citation type="journal article" date="2016" name="Nature">
        <title>The genome of the seagrass Zostera marina reveals angiosperm adaptation to the sea.</title>
        <authorList>
            <person name="Olsen J.L."/>
            <person name="Rouze P."/>
            <person name="Verhelst B."/>
            <person name="Lin Y.-C."/>
            <person name="Bayer T."/>
            <person name="Collen J."/>
            <person name="Dattolo E."/>
            <person name="De Paoli E."/>
            <person name="Dittami S."/>
            <person name="Maumus F."/>
            <person name="Michel G."/>
            <person name="Kersting A."/>
            <person name="Lauritano C."/>
            <person name="Lohaus R."/>
            <person name="Toepel M."/>
            <person name="Tonon T."/>
            <person name="Vanneste K."/>
            <person name="Amirebrahimi M."/>
            <person name="Brakel J."/>
            <person name="Bostroem C."/>
            <person name="Chovatia M."/>
            <person name="Grimwood J."/>
            <person name="Jenkins J.W."/>
            <person name="Jueterbock A."/>
            <person name="Mraz A."/>
            <person name="Stam W.T."/>
            <person name="Tice H."/>
            <person name="Bornberg-Bauer E."/>
            <person name="Green P.J."/>
            <person name="Pearson G.A."/>
            <person name="Procaccini G."/>
            <person name="Duarte C.M."/>
            <person name="Schmutz J."/>
            <person name="Reusch T.B.H."/>
            <person name="Van de Peer Y."/>
        </authorList>
    </citation>
    <scope>NUCLEOTIDE SEQUENCE [LARGE SCALE GENOMIC DNA]</scope>
    <source>
        <strain evidence="10">cv. Finnish</strain>
    </source>
</reference>
<organism evidence="9 10">
    <name type="scientific">Zostera marina</name>
    <name type="common">Eelgrass</name>
    <dbReference type="NCBI Taxonomy" id="29655"/>
    <lineage>
        <taxon>Eukaryota</taxon>
        <taxon>Viridiplantae</taxon>
        <taxon>Streptophyta</taxon>
        <taxon>Embryophyta</taxon>
        <taxon>Tracheophyta</taxon>
        <taxon>Spermatophyta</taxon>
        <taxon>Magnoliopsida</taxon>
        <taxon>Liliopsida</taxon>
        <taxon>Zosteraceae</taxon>
        <taxon>Zostera</taxon>
    </lineage>
</organism>
<feature type="domain" description="Glycosyltransferase 61 catalytic" evidence="8">
    <location>
        <begin position="311"/>
        <end position="426"/>
    </location>
</feature>
<evidence type="ECO:0000313" key="9">
    <source>
        <dbReference type="EMBL" id="KMZ57067.1"/>
    </source>
</evidence>
<keyword evidence="4" id="KW-0808">Transferase</keyword>
<dbReference type="InterPro" id="IPR007657">
    <property type="entry name" value="Glycosyltransferase_61"/>
</dbReference>
<gene>
    <name evidence="9" type="ORF">ZOSMA_89G00170</name>
</gene>
<evidence type="ECO:0000256" key="1">
    <source>
        <dbReference type="ARBA" id="ARBA00004323"/>
    </source>
</evidence>
<comment type="pathway">
    <text evidence="2">Glycan metabolism.</text>
</comment>
<name>A0A0K9NLU6_ZOSMR</name>
<keyword evidence="5" id="KW-0325">Glycoprotein</keyword>
<sequence length="509" mass="57426">MYPKLHHPPKPKNPSLPPGSTTVKHQSKRSLPLRYHIAVVLILFMFLIPLLFFLATTIFVTIFPSPPCFNSLNRSSFINPSNELLSEEKLITVGFCRNLIDGAANVSTLGGNGGEENGSHVGGICCDRTQNQTDICYMKGDIRTGSGDKPLSIFLYNVYSREHLADEKIRPYTKKSEESIMSTIDELTLVPISKNDAMVDNSRKKCDVRHEVPAVVLSAGGYTGNVYNDFNDGLIPLYLTTERFKGEVVLLVLDHQSRWMSRYENVIKNISKYEIIKLGIDRRVYCFPEMIVGLKFHGELSIDPQLMPNGIHNFQALLYESFGTTKTTTAVDKGSTELRSSLHEVPRRQKPKLTMLIRKESRVILNLGKVTRLCKKIGFQVKIITPEPDIPLSDIHNALSTSDVMVAVHGTAMTHFMFVKPGSVLVQIVPLGLNWAADEYYGQPARKLGLEYVEYQIERSESSLSKKYGPQDSVISNPKKINRKGWDKTKNIYLGNQNITLDVHRFDYW</sequence>
<dbReference type="PANTHER" id="PTHR20961:SF102">
    <property type="entry name" value="OS05G0391600 PROTEIN"/>
    <property type="match status" value="1"/>
</dbReference>
<evidence type="ECO:0000256" key="7">
    <source>
        <dbReference type="SAM" id="Phobius"/>
    </source>
</evidence>
<dbReference type="EMBL" id="LFYR01002109">
    <property type="protein sequence ID" value="KMZ57067.1"/>
    <property type="molecule type" value="Genomic_DNA"/>
</dbReference>
<dbReference type="GO" id="GO:0016763">
    <property type="term" value="F:pentosyltransferase activity"/>
    <property type="evidence" value="ECO:0007669"/>
    <property type="project" value="UniProtKB-ARBA"/>
</dbReference>
<keyword evidence="3" id="KW-0328">Glycosyltransferase</keyword>
<dbReference type="PANTHER" id="PTHR20961">
    <property type="entry name" value="GLYCOSYLTRANSFERASE"/>
    <property type="match status" value="1"/>
</dbReference>
<dbReference type="GO" id="GO:0000139">
    <property type="term" value="C:Golgi membrane"/>
    <property type="evidence" value="ECO:0007669"/>
    <property type="project" value="UniProtKB-SubCell"/>
</dbReference>
<dbReference type="GO" id="GO:0016757">
    <property type="term" value="F:glycosyltransferase activity"/>
    <property type="evidence" value="ECO:0000318"/>
    <property type="project" value="GO_Central"/>
</dbReference>
<feature type="compositionally biased region" description="Basic residues" evidence="6">
    <location>
        <begin position="1"/>
        <end position="10"/>
    </location>
</feature>
<evidence type="ECO:0000256" key="6">
    <source>
        <dbReference type="SAM" id="MobiDB-lite"/>
    </source>
</evidence>
<evidence type="ECO:0000256" key="4">
    <source>
        <dbReference type="ARBA" id="ARBA00022679"/>
    </source>
</evidence>
<dbReference type="Pfam" id="PF04577">
    <property type="entry name" value="Glyco_transf_61"/>
    <property type="match status" value="1"/>
</dbReference>
<keyword evidence="10" id="KW-1185">Reference proteome</keyword>
<feature type="transmembrane region" description="Helical" evidence="7">
    <location>
        <begin position="37"/>
        <end position="63"/>
    </location>
</feature>
<dbReference type="InterPro" id="IPR049625">
    <property type="entry name" value="Glyco_transf_61_cat"/>
</dbReference>
<feature type="region of interest" description="Disordered" evidence="6">
    <location>
        <begin position="1"/>
        <end position="25"/>
    </location>
</feature>
<dbReference type="OMA" id="WWETKRI"/>
<comment type="subcellular location">
    <subcellularLocation>
        <location evidence="1">Golgi apparatus membrane</location>
        <topology evidence="1">Single-pass type II membrane protein</topology>
    </subcellularLocation>
</comment>
<protein>
    <recommendedName>
        <fullName evidence="8">Glycosyltransferase 61 catalytic domain-containing protein</fullName>
    </recommendedName>
</protein>
<accession>A0A0K9NLU6</accession>
<evidence type="ECO:0000256" key="2">
    <source>
        <dbReference type="ARBA" id="ARBA00004881"/>
    </source>
</evidence>
<evidence type="ECO:0000313" key="10">
    <source>
        <dbReference type="Proteomes" id="UP000036987"/>
    </source>
</evidence>
<dbReference type="Proteomes" id="UP000036987">
    <property type="component" value="Unassembled WGS sequence"/>
</dbReference>
<evidence type="ECO:0000259" key="8">
    <source>
        <dbReference type="Pfam" id="PF04577"/>
    </source>
</evidence>
<dbReference type="STRING" id="29655.A0A0K9NLU6"/>
<keyword evidence="7" id="KW-0812">Transmembrane</keyword>
<keyword evidence="7" id="KW-0472">Membrane</keyword>
<dbReference type="OrthoDB" id="529273at2759"/>
<keyword evidence="7" id="KW-1133">Transmembrane helix</keyword>
<evidence type="ECO:0000256" key="5">
    <source>
        <dbReference type="ARBA" id="ARBA00023180"/>
    </source>
</evidence>
<dbReference type="AlphaFoldDB" id="A0A0K9NLU6"/>
<evidence type="ECO:0000256" key="3">
    <source>
        <dbReference type="ARBA" id="ARBA00022676"/>
    </source>
</evidence>
<comment type="caution">
    <text evidence="9">The sequence shown here is derived from an EMBL/GenBank/DDBJ whole genome shotgun (WGS) entry which is preliminary data.</text>
</comment>